<evidence type="ECO:0000256" key="2">
    <source>
        <dbReference type="SAM" id="MobiDB-lite"/>
    </source>
</evidence>
<reference evidence="3" key="1">
    <citation type="journal article" date="2023" name="G3 (Bethesda)">
        <title>A reference genome for the long-term kleptoplast-retaining sea slug Elysia crispata morphotype clarki.</title>
        <authorList>
            <person name="Eastman K.E."/>
            <person name="Pendleton A.L."/>
            <person name="Shaikh M.A."/>
            <person name="Suttiyut T."/>
            <person name="Ogas R."/>
            <person name="Tomko P."/>
            <person name="Gavelis G."/>
            <person name="Widhalm J.R."/>
            <person name="Wisecaver J.H."/>
        </authorList>
    </citation>
    <scope>NUCLEOTIDE SEQUENCE</scope>
    <source>
        <strain evidence="3">ECLA1</strain>
    </source>
</reference>
<comment type="caution">
    <text evidence="3">The sequence shown here is derived from an EMBL/GenBank/DDBJ whole genome shotgun (WGS) entry which is preliminary data.</text>
</comment>
<evidence type="ECO:0000313" key="4">
    <source>
        <dbReference type="Proteomes" id="UP001283361"/>
    </source>
</evidence>
<name>A0AAE1ANE0_9GAST</name>
<gene>
    <name evidence="3" type="ORF">RRG08_034871</name>
</gene>
<feature type="region of interest" description="Disordered" evidence="2">
    <location>
        <begin position="165"/>
        <end position="187"/>
    </location>
</feature>
<evidence type="ECO:0000256" key="1">
    <source>
        <dbReference type="SAM" id="Coils"/>
    </source>
</evidence>
<sequence length="473" mass="53852">MRDSEDNDCGMKYTEKNLYIILVNTLSRMYVNKEKGQENIWVHCPKNWDEEKLGPWRSPTGKRKDSLPILKRKCDFLLENMPFEKKEKMDEIIKLIEFVKIDKRYIPDIVSLLLLKRQLKKIYENLEGQTVNIHEGEFRSCPLVQEVIALLENIKCKLSQPGPSRKRLISDKTPPLNRKVKKTKSDVSSVLQSNQKTSYFGHSFKAIQPKPPSPLLNVLSNQLAAPCSIKGASNNAIIMTNHYPLKEHSLSQNTLNTTEHNVQETGSISSFSICNAPMEHMPALFADKVVSFGPFARNNLVKESHAPPSQQATSYFELNSITNNTPHLERENILPEVAFNTIKQKDLEAVSTSSFDINTYDMPKEVSSAFSDHYVQETPILSVNTDSGVSLSEDSCTPPLSNYLNFCAGLDSVSSANDLNFNHFESSDILHWAEEDPSHFYDFESRKYAETELRKYQADFEKILEEMDDVGKN</sequence>
<keyword evidence="1" id="KW-0175">Coiled coil</keyword>
<proteinExistence type="predicted"/>
<protein>
    <submittedName>
        <fullName evidence="3">Uncharacterized protein</fullName>
    </submittedName>
</protein>
<accession>A0AAE1ANE0</accession>
<dbReference type="Proteomes" id="UP001283361">
    <property type="component" value="Unassembled WGS sequence"/>
</dbReference>
<keyword evidence="4" id="KW-1185">Reference proteome</keyword>
<organism evidence="3 4">
    <name type="scientific">Elysia crispata</name>
    <name type="common">lettuce slug</name>
    <dbReference type="NCBI Taxonomy" id="231223"/>
    <lineage>
        <taxon>Eukaryota</taxon>
        <taxon>Metazoa</taxon>
        <taxon>Spiralia</taxon>
        <taxon>Lophotrochozoa</taxon>
        <taxon>Mollusca</taxon>
        <taxon>Gastropoda</taxon>
        <taxon>Heterobranchia</taxon>
        <taxon>Euthyneura</taxon>
        <taxon>Panpulmonata</taxon>
        <taxon>Sacoglossa</taxon>
        <taxon>Placobranchoidea</taxon>
        <taxon>Plakobranchidae</taxon>
        <taxon>Elysia</taxon>
    </lineage>
</organism>
<feature type="coiled-coil region" evidence="1">
    <location>
        <begin position="446"/>
        <end position="473"/>
    </location>
</feature>
<dbReference type="AlphaFoldDB" id="A0AAE1ANE0"/>
<dbReference type="EMBL" id="JAWDGP010001550">
    <property type="protein sequence ID" value="KAK3790311.1"/>
    <property type="molecule type" value="Genomic_DNA"/>
</dbReference>
<evidence type="ECO:0000313" key="3">
    <source>
        <dbReference type="EMBL" id="KAK3790311.1"/>
    </source>
</evidence>